<dbReference type="EMBL" id="VTWT01000003">
    <property type="protein sequence ID" value="KAA9340268.1"/>
    <property type="molecule type" value="Genomic_DNA"/>
</dbReference>
<dbReference type="Proteomes" id="UP000326570">
    <property type="component" value="Unassembled WGS sequence"/>
</dbReference>
<gene>
    <name evidence="2" type="ORF">F0P94_07940</name>
</gene>
<reference evidence="2 3" key="1">
    <citation type="submission" date="2019-09" db="EMBL/GenBank/DDBJ databases">
        <title>Genome sequence of Adhaeribacter sp. M2.</title>
        <authorList>
            <person name="Srinivasan S."/>
        </authorList>
    </citation>
    <scope>NUCLEOTIDE SEQUENCE [LARGE SCALE GENOMIC DNA]</scope>
    <source>
        <strain evidence="2 3">M2</strain>
    </source>
</reference>
<comment type="caution">
    <text evidence="2">The sequence shown here is derived from an EMBL/GenBank/DDBJ whole genome shotgun (WGS) entry which is preliminary data.</text>
</comment>
<evidence type="ECO:0000313" key="2">
    <source>
        <dbReference type="EMBL" id="KAA9340268.1"/>
    </source>
</evidence>
<evidence type="ECO:0000259" key="1">
    <source>
        <dbReference type="Pfam" id="PF13761"/>
    </source>
</evidence>
<keyword evidence="3" id="KW-1185">Reference proteome</keyword>
<evidence type="ECO:0000313" key="3">
    <source>
        <dbReference type="Proteomes" id="UP000326570"/>
    </source>
</evidence>
<dbReference type="AlphaFoldDB" id="A0A5N1J1I7"/>
<organism evidence="2 3">
    <name type="scientific">Adhaeribacter soli</name>
    <dbReference type="NCBI Taxonomy" id="2607655"/>
    <lineage>
        <taxon>Bacteria</taxon>
        <taxon>Pseudomonadati</taxon>
        <taxon>Bacteroidota</taxon>
        <taxon>Cytophagia</taxon>
        <taxon>Cytophagales</taxon>
        <taxon>Hymenobacteraceae</taxon>
        <taxon>Adhaeribacter</taxon>
    </lineage>
</organism>
<dbReference type="Pfam" id="PF13761">
    <property type="entry name" value="DUF4166"/>
    <property type="match status" value="1"/>
</dbReference>
<dbReference type="RefSeq" id="WP_150903340.1">
    <property type="nucleotide sequence ID" value="NZ_VTWT01000003.1"/>
</dbReference>
<feature type="domain" description="DUF4166" evidence="1">
    <location>
        <begin position="15"/>
        <end position="200"/>
    </location>
</feature>
<sequence length="225" mass="26181">MSIYKKYLGSDFEKLHPKMQQRFGMSSRNGLAMIGTGKMDRIWNAGLHTLPFLHFGTLRNIMFPETGTDIPFSIENYVYEDSLGRETVTWIRKFHFPEKLRRFDATMIYSEKERRIIDYLGNKQHLAVDIDMHINSDGSVTIRSGNQRFYEGPVAFNFPDMFSGNAEVNEAYDEEQDLFRISVKVSNKTFGDIFGYNGWFKAEFKQVAPEAVPAYARPLREEVRE</sequence>
<dbReference type="InterPro" id="IPR025311">
    <property type="entry name" value="DUF4166"/>
</dbReference>
<name>A0A5N1J1I7_9BACT</name>
<protein>
    <submittedName>
        <fullName evidence="2">DUF4166 domain-containing protein</fullName>
    </submittedName>
</protein>
<accession>A0A5N1J1I7</accession>
<proteinExistence type="predicted"/>